<dbReference type="KEGG" id="ark:D6B99_00485"/>
<feature type="domain" description="Gcp-like" evidence="1">
    <location>
        <begin position="33"/>
        <end position="213"/>
    </location>
</feature>
<dbReference type="Pfam" id="PF00814">
    <property type="entry name" value="TsaD"/>
    <property type="match status" value="1"/>
</dbReference>
<dbReference type="RefSeq" id="WP_119984038.1">
    <property type="nucleotide sequence ID" value="NZ_CP032489.1"/>
</dbReference>
<dbReference type="Proteomes" id="UP000266118">
    <property type="component" value="Chromosome"/>
</dbReference>
<dbReference type="GO" id="GO:0016740">
    <property type="term" value="F:transferase activity"/>
    <property type="evidence" value="ECO:0007669"/>
    <property type="project" value="UniProtKB-KW"/>
</dbReference>
<dbReference type="CDD" id="cd24032">
    <property type="entry name" value="ASKHA_NBD_TsaB"/>
    <property type="match status" value="1"/>
</dbReference>
<evidence type="ECO:0000313" key="3">
    <source>
        <dbReference type="Proteomes" id="UP000266118"/>
    </source>
</evidence>
<evidence type="ECO:0000259" key="1">
    <source>
        <dbReference type="Pfam" id="PF00814"/>
    </source>
</evidence>
<dbReference type="InterPro" id="IPR043129">
    <property type="entry name" value="ATPase_NBD"/>
</dbReference>
<protein>
    <submittedName>
        <fullName evidence="2">tRNA (Adenosine(37)-N6)-threonylcarbamoyltransferase complex dimerization subunit type 1 TsaB</fullName>
    </submittedName>
</protein>
<dbReference type="Gene3D" id="3.30.420.40">
    <property type="match status" value="2"/>
</dbReference>
<dbReference type="PANTHER" id="PTHR11735">
    <property type="entry name" value="TRNA N6-ADENOSINE THREONYLCARBAMOYLTRANSFERASE"/>
    <property type="match status" value="1"/>
</dbReference>
<accession>A0A386HKT1</accession>
<organism evidence="2 3">
    <name type="scientific">Arachidicoccus soli</name>
    <dbReference type="NCBI Taxonomy" id="2341117"/>
    <lineage>
        <taxon>Bacteria</taxon>
        <taxon>Pseudomonadati</taxon>
        <taxon>Bacteroidota</taxon>
        <taxon>Chitinophagia</taxon>
        <taxon>Chitinophagales</taxon>
        <taxon>Chitinophagaceae</taxon>
        <taxon>Arachidicoccus</taxon>
    </lineage>
</organism>
<dbReference type="OrthoDB" id="9784166at2"/>
<dbReference type="NCBIfam" id="TIGR03725">
    <property type="entry name" value="T6A_YeaZ"/>
    <property type="match status" value="1"/>
</dbReference>
<dbReference type="InterPro" id="IPR000905">
    <property type="entry name" value="Gcp-like_dom"/>
</dbReference>
<proteinExistence type="predicted"/>
<gene>
    <name evidence="2" type="primary">tsaB</name>
    <name evidence="2" type="ORF">D6B99_00485</name>
</gene>
<reference evidence="2 3" key="1">
    <citation type="submission" date="2018-09" db="EMBL/GenBank/DDBJ databases">
        <title>Arachidicoccus sp. nov., a bacterium isolated from soil.</title>
        <authorList>
            <person name="Weon H.-Y."/>
            <person name="Kwon S.-W."/>
            <person name="Lee S.A."/>
        </authorList>
    </citation>
    <scope>NUCLEOTIDE SEQUENCE [LARGE SCALE GENOMIC DNA]</scope>
    <source>
        <strain evidence="2 3">KIS59-12</strain>
    </source>
</reference>
<dbReference type="EMBL" id="CP032489">
    <property type="protein sequence ID" value="AYD46229.1"/>
    <property type="molecule type" value="Genomic_DNA"/>
</dbReference>
<dbReference type="SUPFAM" id="SSF53067">
    <property type="entry name" value="Actin-like ATPase domain"/>
    <property type="match status" value="2"/>
</dbReference>
<dbReference type="GO" id="GO:0002949">
    <property type="term" value="P:tRNA threonylcarbamoyladenosine modification"/>
    <property type="evidence" value="ECO:0007669"/>
    <property type="project" value="InterPro"/>
</dbReference>
<sequence>MALILSLDAATSSATVCLGKDQQLLATECNTEQKDHAAFLQKAIEEVFSKSKQKLKDIDAIAVSAGPGSYTGLRVGLASAKGLCYTLNKPLILLNTLQILAADAILEMNNPEALYCPMIDARRMEVFSALFSNQLNEVMTTNTFILTEEAFKEELDKTSKQIIFTGSGVEKWQKIAPKENYIFLQQTTPSAKSLNNLAQENYNQQRFADIAYSEPLYFKPFYTTAKTTS</sequence>
<dbReference type="AlphaFoldDB" id="A0A386HKT1"/>
<dbReference type="PANTHER" id="PTHR11735:SF11">
    <property type="entry name" value="TRNA THREONYLCARBAMOYLADENOSINE BIOSYNTHESIS PROTEIN TSAB"/>
    <property type="match status" value="1"/>
</dbReference>
<evidence type="ECO:0000313" key="2">
    <source>
        <dbReference type="EMBL" id="AYD46229.1"/>
    </source>
</evidence>
<dbReference type="InterPro" id="IPR022496">
    <property type="entry name" value="T6A_TsaB"/>
</dbReference>
<keyword evidence="2" id="KW-0808">Transferase</keyword>
<keyword evidence="3" id="KW-1185">Reference proteome</keyword>
<name>A0A386HKT1_9BACT</name>
<dbReference type="GO" id="GO:0005829">
    <property type="term" value="C:cytosol"/>
    <property type="evidence" value="ECO:0007669"/>
    <property type="project" value="TreeGrafter"/>
</dbReference>